<dbReference type="eggNOG" id="COG4969">
    <property type="taxonomic scope" value="Bacteria"/>
</dbReference>
<keyword evidence="3" id="KW-1185">Reference proteome</keyword>
<reference evidence="2 3" key="1">
    <citation type="submission" date="2013-11" db="EMBL/GenBank/DDBJ databases">
        <title>Complete genome sequence of Clostridum sp. M2/40.</title>
        <authorList>
            <person name="Wibberg D."/>
            <person name="Puehler A."/>
            <person name="Schlueter A."/>
        </authorList>
    </citation>
    <scope>NUCLEOTIDE SEQUENCE [LARGE SCALE GENOMIC DNA]</scope>
    <source>
        <strain evidence="3">M2/40</strain>
    </source>
</reference>
<keyword evidence="1" id="KW-1133">Transmembrane helix</keyword>
<dbReference type="Pfam" id="PF07963">
    <property type="entry name" value="N_methyl"/>
    <property type="match status" value="1"/>
</dbReference>
<dbReference type="Gene3D" id="3.30.700.10">
    <property type="entry name" value="Glycoprotein, Type 4 Pilin"/>
    <property type="match status" value="1"/>
</dbReference>
<gene>
    <name evidence="2" type="ORF">CM240_1339</name>
</gene>
<dbReference type="KEGG" id="clt:CM240_1339"/>
<evidence type="ECO:0000313" key="3">
    <source>
        <dbReference type="Proteomes" id="UP000019426"/>
    </source>
</evidence>
<dbReference type="PATRIC" id="fig|1216932.3.peg.1333"/>
<dbReference type="OrthoDB" id="1938763at2"/>
<evidence type="ECO:0000313" key="2">
    <source>
        <dbReference type="EMBL" id="CDM68498.1"/>
    </source>
</evidence>
<dbReference type="PROSITE" id="PS00409">
    <property type="entry name" value="PROKAR_NTER_METHYL"/>
    <property type="match status" value="1"/>
</dbReference>
<feature type="transmembrane region" description="Helical" evidence="1">
    <location>
        <begin position="12"/>
        <end position="33"/>
    </location>
</feature>
<proteinExistence type="predicted"/>
<keyword evidence="1" id="KW-0812">Transmembrane</keyword>
<dbReference type="RefSeq" id="WP_051483734.1">
    <property type="nucleotide sequence ID" value="NZ_HG917868.1"/>
</dbReference>
<keyword evidence="1" id="KW-0472">Membrane</keyword>
<sequence length="134" mass="14364">MNNLTKKRKKKGFTLVELMAVVAIIAILAVVLVPTVSGYINRSKKVAIISQVRIALGAVETYNATASTTIDDGTTVTDAVTTIDDEDIIVSEDVDRIGSMTIGQARKINKDSDAIKNITLDGTNFSTYTEPASE</sequence>
<dbReference type="InterPro" id="IPR012902">
    <property type="entry name" value="N_methyl_site"/>
</dbReference>
<dbReference type="HOGENOM" id="CLU_143357_1_0_9"/>
<dbReference type="SUPFAM" id="SSF54523">
    <property type="entry name" value="Pili subunits"/>
    <property type="match status" value="1"/>
</dbReference>
<organism evidence="2 3">
    <name type="scientific">Clostridium bornimense</name>
    <dbReference type="NCBI Taxonomy" id="1216932"/>
    <lineage>
        <taxon>Bacteria</taxon>
        <taxon>Bacillati</taxon>
        <taxon>Bacillota</taxon>
        <taxon>Clostridia</taxon>
        <taxon>Eubacteriales</taxon>
        <taxon>Clostridiaceae</taxon>
        <taxon>Clostridium</taxon>
    </lineage>
</organism>
<dbReference type="NCBIfam" id="TIGR02532">
    <property type="entry name" value="IV_pilin_GFxxxE"/>
    <property type="match status" value="1"/>
</dbReference>
<dbReference type="AlphaFoldDB" id="W6RVW9"/>
<evidence type="ECO:0000256" key="1">
    <source>
        <dbReference type="SAM" id="Phobius"/>
    </source>
</evidence>
<protein>
    <submittedName>
        <fullName evidence="2">Putative membrane protein</fullName>
    </submittedName>
</protein>
<dbReference type="InterPro" id="IPR045584">
    <property type="entry name" value="Pilin-like"/>
</dbReference>
<dbReference type="STRING" id="1216932.CM240_1339"/>
<dbReference type="EMBL" id="HG917868">
    <property type="protein sequence ID" value="CDM68498.1"/>
    <property type="molecule type" value="Genomic_DNA"/>
</dbReference>
<accession>W6RVW9</accession>
<dbReference type="Proteomes" id="UP000019426">
    <property type="component" value="Chromosome M2/40_rep1"/>
</dbReference>
<name>W6RVW9_9CLOT</name>